<dbReference type="Pfam" id="PF00005">
    <property type="entry name" value="ABC_tran"/>
    <property type="match status" value="1"/>
</dbReference>
<dbReference type="InterPro" id="IPR013611">
    <property type="entry name" value="Transp-assoc_OB_typ2"/>
</dbReference>
<name>A0A9E7ZTL7_9HYPH</name>
<evidence type="ECO:0000256" key="3">
    <source>
        <dbReference type="ARBA" id="ARBA00022475"/>
    </source>
</evidence>
<dbReference type="FunFam" id="3.40.50.300:FF:000042">
    <property type="entry name" value="Maltose/maltodextrin ABC transporter, ATP-binding protein"/>
    <property type="match status" value="1"/>
</dbReference>
<keyword evidence="4 8" id="KW-0547">Nucleotide-binding</keyword>
<dbReference type="SMART" id="SM00382">
    <property type="entry name" value="AAA"/>
    <property type="match status" value="1"/>
</dbReference>
<dbReference type="SUPFAM" id="SSF50331">
    <property type="entry name" value="MOP-like"/>
    <property type="match status" value="1"/>
</dbReference>
<comment type="similarity">
    <text evidence="8">Belongs to the ABC transporter superfamily. Spermidine/putrescine importer (TC 3.A.1.11.1) family.</text>
</comment>
<proteinExistence type="inferred from homology"/>
<dbReference type="InterPro" id="IPR005893">
    <property type="entry name" value="PotA-like"/>
</dbReference>
<dbReference type="PANTHER" id="PTHR42781">
    <property type="entry name" value="SPERMIDINE/PUTRESCINE IMPORT ATP-BINDING PROTEIN POTA"/>
    <property type="match status" value="1"/>
</dbReference>
<evidence type="ECO:0000256" key="1">
    <source>
        <dbReference type="ARBA" id="ARBA00004417"/>
    </source>
</evidence>
<accession>A0A9E7ZTL7</accession>
<comment type="subcellular location">
    <subcellularLocation>
        <location evidence="1">Cell inner membrane</location>
        <topology evidence="1">Peripheral membrane protein</topology>
    </subcellularLocation>
</comment>
<evidence type="ECO:0000256" key="6">
    <source>
        <dbReference type="ARBA" id="ARBA00022967"/>
    </source>
</evidence>
<evidence type="ECO:0000313" key="10">
    <source>
        <dbReference type="EMBL" id="UZF85876.1"/>
    </source>
</evidence>
<dbReference type="GO" id="GO:0005524">
    <property type="term" value="F:ATP binding"/>
    <property type="evidence" value="ECO:0007669"/>
    <property type="project" value="UniProtKB-KW"/>
</dbReference>
<organism evidence="10">
    <name type="scientific">Bosea sp. NBC_00436</name>
    <dbReference type="NCBI Taxonomy" id="2969620"/>
    <lineage>
        <taxon>Bacteria</taxon>
        <taxon>Pseudomonadati</taxon>
        <taxon>Pseudomonadota</taxon>
        <taxon>Alphaproteobacteria</taxon>
        <taxon>Hyphomicrobiales</taxon>
        <taxon>Boseaceae</taxon>
        <taxon>Bosea</taxon>
    </lineage>
</organism>
<dbReference type="Gene3D" id="3.40.50.300">
    <property type="entry name" value="P-loop containing nucleotide triphosphate hydrolases"/>
    <property type="match status" value="1"/>
</dbReference>
<evidence type="ECO:0000259" key="9">
    <source>
        <dbReference type="PROSITE" id="PS50893"/>
    </source>
</evidence>
<reference evidence="10" key="1">
    <citation type="submission" date="2022-08" db="EMBL/GenBank/DDBJ databases">
        <title>Complete Genome Sequences of 2 Bosea sp. soil isolates.</title>
        <authorList>
            <person name="Alvarez Arevalo M."/>
            <person name="Sterndorff E.B."/>
            <person name="Faurdal D."/>
            <person name="Joergensen T.S."/>
            <person name="Weber T."/>
        </authorList>
    </citation>
    <scope>NUCLEOTIDE SEQUENCE</scope>
    <source>
        <strain evidence="10">NBC_00436</strain>
    </source>
</reference>
<dbReference type="EMBL" id="CP102774">
    <property type="protein sequence ID" value="UZF85876.1"/>
    <property type="molecule type" value="Genomic_DNA"/>
</dbReference>
<protein>
    <recommendedName>
        <fullName evidence="8">Spermidine/putrescine import ATP-binding protein PotA</fullName>
        <ecNumber evidence="8">7.6.2.11</ecNumber>
    </recommendedName>
</protein>
<dbReference type="InterPro" id="IPR003439">
    <property type="entry name" value="ABC_transporter-like_ATP-bd"/>
</dbReference>
<dbReference type="NCBIfam" id="TIGR01187">
    <property type="entry name" value="potA"/>
    <property type="match status" value="1"/>
</dbReference>
<keyword evidence="3 8" id="KW-1003">Cell membrane</keyword>
<dbReference type="GO" id="GO:0043190">
    <property type="term" value="C:ATP-binding cassette (ABC) transporter complex"/>
    <property type="evidence" value="ECO:0007669"/>
    <property type="project" value="InterPro"/>
</dbReference>
<dbReference type="InterPro" id="IPR027417">
    <property type="entry name" value="P-loop_NTPase"/>
</dbReference>
<evidence type="ECO:0000256" key="7">
    <source>
        <dbReference type="ARBA" id="ARBA00023136"/>
    </source>
</evidence>
<dbReference type="PROSITE" id="PS50893">
    <property type="entry name" value="ABC_TRANSPORTER_2"/>
    <property type="match status" value="1"/>
</dbReference>
<comment type="function">
    <text evidence="8">Part of the ABC transporter complex PotABCD involved in spermidine/putrescine import. Responsible for energy coupling to the transport system.</text>
</comment>
<dbReference type="InterPro" id="IPR003593">
    <property type="entry name" value="AAA+_ATPase"/>
</dbReference>
<keyword evidence="5 8" id="KW-0067">ATP-binding</keyword>
<dbReference type="Gene3D" id="2.40.50.100">
    <property type="match status" value="1"/>
</dbReference>
<evidence type="ECO:0000256" key="5">
    <source>
        <dbReference type="ARBA" id="ARBA00022840"/>
    </source>
</evidence>
<dbReference type="InterPro" id="IPR008995">
    <property type="entry name" value="Mo/tungstate-bd_C_term_dom"/>
</dbReference>
<sequence length="366" mass="39047">MHPSLAHRGAKGLQASTGGAPISFAGITKRYGPVEALREFSLDIAGGEFVTFLGPSGSGKTTALNILAGFIEPSAGDVLIDGVSITRLPTEKRNVGMVFQSYSLFPHMDVRDNVAFPLRMRGVPKAERHARAEQALAMVRLAGYGGRKPHELSGGQRQRVACARAIVFEPRVLLMDEPLGALDLKLREAMQDEIKEVQRRIGCTVIYVTHDQGEALAMSDRIVVMSEGRIEQIGAPAAVYDSPSNAFVAQFVGETNFLAAELAGGRLAFAGADAPAPSRLPEGWRGRVALRPEHFTRLAEGGGAPVLAGRIGDVAFHGGSYRYVVETEKAGRVIVQEQRRHGGDGPVVGAPVTLGFSLERAAFLDG</sequence>
<keyword evidence="6 8" id="KW-1278">Translocase</keyword>
<comment type="catalytic activity">
    <reaction evidence="8">
        <text>ATP + H2O + polyamine-[polyamine-binding protein]Side 1 = ADP + phosphate + polyamineSide 2 + [polyamine-binding protein]Side 1.</text>
        <dbReference type="EC" id="7.6.2.11"/>
    </reaction>
</comment>
<dbReference type="AlphaFoldDB" id="A0A9E7ZTL7"/>
<feature type="domain" description="ABC transporter" evidence="9">
    <location>
        <begin position="22"/>
        <end position="252"/>
    </location>
</feature>
<keyword evidence="7 8" id="KW-0472">Membrane</keyword>
<evidence type="ECO:0000256" key="2">
    <source>
        <dbReference type="ARBA" id="ARBA00022448"/>
    </source>
</evidence>
<dbReference type="GO" id="GO:0015417">
    <property type="term" value="F:ABC-type polyamine transporter activity"/>
    <property type="evidence" value="ECO:0007669"/>
    <property type="project" value="UniProtKB-EC"/>
</dbReference>
<dbReference type="EC" id="7.6.2.11" evidence="8"/>
<gene>
    <name evidence="8" type="primary">potA</name>
    <name evidence="10" type="ORF">NWE54_18930</name>
</gene>
<comment type="subunit">
    <text evidence="8">The complex is composed of two ATP-binding proteins (PotA), two transmembrane proteins (PotB and PotC) and a solute-binding protein (PotD).</text>
</comment>
<dbReference type="SUPFAM" id="SSF52540">
    <property type="entry name" value="P-loop containing nucleoside triphosphate hydrolases"/>
    <property type="match status" value="1"/>
</dbReference>
<dbReference type="InterPro" id="IPR050093">
    <property type="entry name" value="ABC_SmlMolc_Importer"/>
</dbReference>
<evidence type="ECO:0000256" key="8">
    <source>
        <dbReference type="RuleBase" id="RU364083"/>
    </source>
</evidence>
<dbReference type="Pfam" id="PF08402">
    <property type="entry name" value="TOBE_2"/>
    <property type="match status" value="1"/>
</dbReference>
<dbReference type="GO" id="GO:0016887">
    <property type="term" value="F:ATP hydrolysis activity"/>
    <property type="evidence" value="ECO:0007669"/>
    <property type="project" value="InterPro"/>
</dbReference>
<evidence type="ECO:0000256" key="4">
    <source>
        <dbReference type="ARBA" id="ARBA00022741"/>
    </source>
</evidence>
<dbReference type="PANTHER" id="PTHR42781:SF4">
    <property type="entry name" value="SPERMIDINE_PUTRESCINE IMPORT ATP-BINDING PROTEIN POTA"/>
    <property type="match status" value="1"/>
</dbReference>
<keyword evidence="2 8" id="KW-0813">Transport</keyword>